<proteinExistence type="predicted"/>
<accession>A0A2G5BFA3</accession>
<dbReference type="OrthoDB" id="5573016at2759"/>
<dbReference type="Proteomes" id="UP000242474">
    <property type="component" value="Unassembled WGS sequence"/>
</dbReference>
<feature type="region of interest" description="Disordered" evidence="1">
    <location>
        <begin position="68"/>
        <end position="106"/>
    </location>
</feature>
<evidence type="ECO:0000313" key="2">
    <source>
        <dbReference type="EMBL" id="PIA17684.1"/>
    </source>
</evidence>
<gene>
    <name evidence="2" type="ORF">COEREDRAFT_7281</name>
</gene>
<sequence length="409" mass="45677">MNRTKDKFNTGSNRISSSPSLQTNTCGEATISTKSVHEIRKEQVRLRVRRRRQRETAVEKKKRLEKERLRAADRRQKESEIEREARRTDGKLRASQKRVNETVEESARRRERNRIYMAERRRAARENRIQSSDGTHGELQNYETWMPSYGLTSRAKAAQQLSKEISTKRVHGSDDPAADSYGSGRQIHRLLTEHSNMAISTAAVGFSGGFPSMQPRSTMDMANSTNNVTTALGTLLTEAPAMTNVLIEPTVSSIIPTTTGFRTTNSEFNIAFNSAPPVHIDRLLPSFYSTTGAPIEQASASMSAPLMQRISSYPHINSLPLTNAILSASYAPFSHPTASRGLCMPTHSVIPLAQYPPYHLAQPSAVFPSLTHYQQQPRTVSNSAGMFSQTSVPNYSNHLPNYATNIFYM</sequence>
<evidence type="ECO:0000256" key="1">
    <source>
        <dbReference type="SAM" id="MobiDB-lite"/>
    </source>
</evidence>
<evidence type="ECO:0000313" key="3">
    <source>
        <dbReference type="Proteomes" id="UP000242474"/>
    </source>
</evidence>
<name>A0A2G5BFA3_COERN</name>
<feature type="compositionally biased region" description="Polar residues" evidence="1">
    <location>
        <begin position="9"/>
        <end position="25"/>
    </location>
</feature>
<dbReference type="EMBL" id="KZ303493">
    <property type="protein sequence ID" value="PIA17684.1"/>
    <property type="molecule type" value="Genomic_DNA"/>
</dbReference>
<reference evidence="2 3" key="1">
    <citation type="journal article" date="2015" name="Genome Biol. Evol.">
        <title>Phylogenomic analyses indicate that early fungi evolved digesting cell walls of algal ancestors of land plants.</title>
        <authorList>
            <person name="Chang Y."/>
            <person name="Wang S."/>
            <person name="Sekimoto S."/>
            <person name="Aerts A.L."/>
            <person name="Choi C."/>
            <person name="Clum A."/>
            <person name="LaButti K.M."/>
            <person name="Lindquist E.A."/>
            <person name="Yee Ngan C."/>
            <person name="Ohm R.A."/>
            <person name="Salamov A.A."/>
            <person name="Grigoriev I.V."/>
            <person name="Spatafora J.W."/>
            <person name="Berbee M.L."/>
        </authorList>
    </citation>
    <scope>NUCLEOTIDE SEQUENCE [LARGE SCALE GENOMIC DNA]</scope>
    <source>
        <strain evidence="2 3">NRRL 1564</strain>
    </source>
</reference>
<dbReference type="AlphaFoldDB" id="A0A2G5BFA3"/>
<protein>
    <submittedName>
        <fullName evidence="2">Uncharacterized protein</fullName>
    </submittedName>
</protein>
<organism evidence="2 3">
    <name type="scientific">Coemansia reversa (strain ATCC 12441 / NRRL 1564)</name>
    <dbReference type="NCBI Taxonomy" id="763665"/>
    <lineage>
        <taxon>Eukaryota</taxon>
        <taxon>Fungi</taxon>
        <taxon>Fungi incertae sedis</taxon>
        <taxon>Zoopagomycota</taxon>
        <taxon>Kickxellomycotina</taxon>
        <taxon>Kickxellomycetes</taxon>
        <taxon>Kickxellales</taxon>
        <taxon>Kickxellaceae</taxon>
        <taxon>Coemansia</taxon>
    </lineage>
</organism>
<keyword evidence="3" id="KW-1185">Reference proteome</keyword>
<feature type="region of interest" description="Disordered" evidence="1">
    <location>
        <begin position="1"/>
        <end position="25"/>
    </location>
</feature>